<protein>
    <submittedName>
        <fullName evidence="2">Alpha-amylase</fullName>
    </submittedName>
</protein>
<dbReference type="Pfam" id="PF00128">
    <property type="entry name" value="Alpha-amylase"/>
    <property type="match status" value="1"/>
</dbReference>
<dbReference type="OrthoDB" id="9808590at2"/>
<dbReference type="PANTHER" id="PTHR47786">
    <property type="entry name" value="ALPHA-1,4-GLUCAN:MALTOSE-1-PHOSPHATE MALTOSYLTRANSFERASE"/>
    <property type="match status" value="1"/>
</dbReference>
<evidence type="ECO:0000313" key="2">
    <source>
        <dbReference type="EMBL" id="KPL71317.1"/>
    </source>
</evidence>
<dbReference type="PATRIC" id="fig|229920.5.peg.3507"/>
<dbReference type="SMART" id="SM00642">
    <property type="entry name" value="Aamy"/>
    <property type="match status" value="1"/>
</dbReference>
<dbReference type="STRING" id="229920.ADM99_11505"/>
<organism evidence="2 3">
    <name type="scientific">Leptolinea tardivitalis</name>
    <dbReference type="NCBI Taxonomy" id="229920"/>
    <lineage>
        <taxon>Bacteria</taxon>
        <taxon>Bacillati</taxon>
        <taxon>Chloroflexota</taxon>
        <taxon>Anaerolineae</taxon>
        <taxon>Anaerolineales</taxon>
        <taxon>Anaerolineaceae</taxon>
        <taxon>Leptolinea</taxon>
    </lineage>
</organism>
<dbReference type="Proteomes" id="UP000050430">
    <property type="component" value="Unassembled WGS sequence"/>
</dbReference>
<dbReference type="Gene3D" id="3.20.20.80">
    <property type="entry name" value="Glycosidases"/>
    <property type="match status" value="1"/>
</dbReference>
<gene>
    <name evidence="2" type="ORF">ADM99_11505</name>
</gene>
<accession>A0A0P6XPW6</accession>
<proteinExistence type="predicted"/>
<comment type="caution">
    <text evidence="2">The sequence shown here is derived from an EMBL/GenBank/DDBJ whole genome shotgun (WGS) entry which is preliminary data.</text>
</comment>
<dbReference type="GO" id="GO:0005975">
    <property type="term" value="P:carbohydrate metabolic process"/>
    <property type="evidence" value="ECO:0007669"/>
    <property type="project" value="InterPro"/>
</dbReference>
<sequence>MEFHVSRTARDRYQFDESLFTLNGNIIFANFHAARLFAQKMNSKRDVVHYPEKAVKAGQINALGLIDEILHYVFKTYRDQKNPQVMQGLYSHLEENFGKPAVDHLFLEFCHEFPPLDVYTKKIDIETYLSGSTEGVSNRLNTLEEIILLWVTNKNPAAVSAFQELFDEKNLLTQTKYGLMLDSIYAFFETQPHFGPENQNLIDMFRSPALAVPNSLPGQLDFIRTHWGILLGKFLFRLLSSLDFLREEEKLSFTGPGPTQVPVYAHGLLESEHEQYSADREWMPRLVLLAKNTLVWLDQLSKKYDRPISRLDEIPDEELDLLASRGFTGLWLIGLWERSTASARIKQMCGNPDAVSSAYSLSRYEIANEIGGYEAYENLRNRAWQRGIRLASDMVPNHMAIDSDWVINNPDRFLSLPYSPFPSYSFNGPDLSPDPRIEIKIDDHYYNRTDAAVVFRRIDRTNGDTRFIYHGNDGTSMPWNDTAQLNYLNPEVREAVIQTILDVARKFPIIRFDAAMTLARRHFQRLWFPEPGSGGDIPSRAEHGLPREAFLAAMPHEFWREVVDRVAKEAPDTLLLAEAFWLMEGYFVRTLGMHRVYNSAFMNMLRDEENAKFRQLIKNTLEYDPEILRRYVNFISNPDERTAVDQFGKGDKYFGVCTLMATLPGLPMFGHGQIEGYTEKYGMEYKRAYYDEKPDQALIDRHEHEIFPIVRKRALFAGIENFYLYDFYSNQGSVDENVITFTNGLGNDRVLVAYHNRYGETSGWIKTSCAFTKRSPDGHRHLAQISLVDGLNFHVGENRYIIFREQNSGLEFIRPSIELRDQGLFLQLHAYTCNVFTDFRQVEDDASHLYQQLCDMLHGEGVPSIQDCIQDLLLKVVLQPMGEILNPGYISYLNSQILKPSADILAIKDETRGKMRQLLKGAISLRPSAQDVDEVIEETARLIELLFVLGANPPVKAAPGADIRKKMSVILQKNSCLRLATIIFSFISPLGRIVDPNDIANNSISLFDEWKAGRFVENTINGMGMTRQEAIHIVKMVRVLISLQKWTDNPENQNPYQLMQSALSNPDIQHLLQMNRYQEILWYSKEGYEDFLNCLLASVVFEPDATDPSLQYERLVFVKEILTDLETAGKGSEYQVEKLLQSLEGTPAQAA</sequence>
<dbReference type="SUPFAM" id="SSF51445">
    <property type="entry name" value="(Trans)glycosidases"/>
    <property type="match status" value="1"/>
</dbReference>
<dbReference type="AlphaFoldDB" id="A0A0P6XPW6"/>
<dbReference type="RefSeq" id="WP_062423442.1">
    <property type="nucleotide sequence ID" value="NZ_BBYA01000015.1"/>
</dbReference>
<feature type="domain" description="Glycosyl hydrolase family 13 catalytic" evidence="1">
    <location>
        <begin position="292"/>
        <end position="717"/>
    </location>
</feature>
<dbReference type="InterPro" id="IPR017853">
    <property type="entry name" value="GH"/>
</dbReference>
<name>A0A0P6XPW6_9CHLR</name>
<dbReference type="EMBL" id="LGCK01000011">
    <property type="protein sequence ID" value="KPL71317.1"/>
    <property type="molecule type" value="Genomic_DNA"/>
</dbReference>
<dbReference type="PANTHER" id="PTHR47786:SF2">
    <property type="entry name" value="GLYCOSYL HYDROLASE FAMILY 13 CATALYTIC DOMAIN-CONTAINING PROTEIN"/>
    <property type="match status" value="1"/>
</dbReference>
<evidence type="ECO:0000313" key="3">
    <source>
        <dbReference type="Proteomes" id="UP000050430"/>
    </source>
</evidence>
<dbReference type="InterPro" id="IPR006047">
    <property type="entry name" value="GH13_cat_dom"/>
</dbReference>
<reference evidence="2 3" key="1">
    <citation type="submission" date="2015-07" db="EMBL/GenBank/DDBJ databases">
        <title>Genome sequence of Leptolinea tardivitalis DSM 16556.</title>
        <authorList>
            <person name="Hemp J."/>
            <person name="Ward L.M."/>
            <person name="Pace L.A."/>
            <person name="Fischer W.W."/>
        </authorList>
    </citation>
    <scope>NUCLEOTIDE SEQUENCE [LARGE SCALE GENOMIC DNA]</scope>
    <source>
        <strain evidence="2 3">YMTK-2</strain>
    </source>
</reference>
<evidence type="ECO:0000259" key="1">
    <source>
        <dbReference type="SMART" id="SM00642"/>
    </source>
</evidence>
<keyword evidence="3" id="KW-1185">Reference proteome</keyword>